<evidence type="ECO:0000313" key="3">
    <source>
        <dbReference type="Proteomes" id="UP000281547"/>
    </source>
</evidence>
<feature type="region of interest" description="Disordered" evidence="1">
    <location>
        <begin position="68"/>
        <end position="87"/>
    </location>
</feature>
<keyword evidence="3" id="KW-1185">Reference proteome</keyword>
<accession>A0A433XE81</accession>
<dbReference type="AlphaFoldDB" id="A0A433XE81"/>
<comment type="caution">
    <text evidence="2">The sequence shown here is derived from an EMBL/GenBank/DDBJ whole genome shotgun (WGS) entry which is preliminary data.</text>
</comment>
<dbReference type="RefSeq" id="WP_127187404.1">
    <property type="nucleotide sequence ID" value="NZ_RZNJ01000002.1"/>
</dbReference>
<dbReference type="EMBL" id="RZNJ01000002">
    <property type="protein sequence ID" value="RUT32447.1"/>
    <property type="molecule type" value="Genomic_DNA"/>
</dbReference>
<gene>
    <name evidence="2" type="ORF">EMQ25_04630</name>
</gene>
<sequence length="87" mass="9554">MLYKIVKCDCRGEPIAPAISIIAQSPDQAAKLILAEEVTRRGRAIDLAAKVYFASREGVPTMVELYRSQVTGQPDEHSTRRRGPANA</sequence>
<protein>
    <submittedName>
        <fullName evidence="2">Uncharacterized protein</fullName>
    </submittedName>
</protein>
<evidence type="ECO:0000256" key="1">
    <source>
        <dbReference type="SAM" id="MobiDB-lite"/>
    </source>
</evidence>
<evidence type="ECO:0000313" key="2">
    <source>
        <dbReference type="EMBL" id="RUT32447.1"/>
    </source>
</evidence>
<reference evidence="2 3" key="1">
    <citation type="journal article" date="2016" name="Int. J. Syst. Evol. Microbiol.">
        <title>Arsenicitalea aurantiaca gen. nov., sp. nov., a new member of the family Hyphomicrobiaceae, isolated from high-arsenic sediment.</title>
        <authorList>
            <person name="Mu Y."/>
            <person name="Zhou L."/>
            <person name="Zeng X.C."/>
            <person name="Liu L."/>
            <person name="Pan Y."/>
            <person name="Chen X."/>
            <person name="Wang J."/>
            <person name="Li S."/>
            <person name="Li W.J."/>
            <person name="Wang Y."/>
        </authorList>
    </citation>
    <scope>NUCLEOTIDE SEQUENCE [LARGE SCALE GENOMIC DNA]</scope>
    <source>
        <strain evidence="2 3">42-50</strain>
    </source>
</reference>
<proteinExistence type="predicted"/>
<organism evidence="2 3">
    <name type="scientific">Arsenicitalea aurantiaca</name>
    <dbReference type="NCBI Taxonomy" id="1783274"/>
    <lineage>
        <taxon>Bacteria</taxon>
        <taxon>Pseudomonadati</taxon>
        <taxon>Pseudomonadota</taxon>
        <taxon>Alphaproteobacteria</taxon>
        <taxon>Hyphomicrobiales</taxon>
        <taxon>Devosiaceae</taxon>
        <taxon>Arsenicitalea</taxon>
    </lineage>
</organism>
<name>A0A433XE81_9HYPH</name>
<dbReference type="Proteomes" id="UP000281547">
    <property type="component" value="Unassembled WGS sequence"/>
</dbReference>